<name>A0ACC0U728_9AGAM</name>
<evidence type="ECO:0000313" key="2">
    <source>
        <dbReference type="Proteomes" id="UP001207468"/>
    </source>
</evidence>
<reference evidence="1" key="1">
    <citation type="submission" date="2021-03" db="EMBL/GenBank/DDBJ databases">
        <title>Evolutionary priming and transition to the ectomycorrhizal habit in an iconic lineage of mushroom-forming fungi: is preadaptation a requirement?</title>
        <authorList>
            <consortium name="DOE Joint Genome Institute"/>
            <person name="Looney B.P."/>
            <person name="Miyauchi S."/>
            <person name="Morin E."/>
            <person name="Drula E."/>
            <person name="Courty P.E."/>
            <person name="Chicoki N."/>
            <person name="Fauchery L."/>
            <person name="Kohler A."/>
            <person name="Kuo A."/>
            <person name="LaButti K."/>
            <person name="Pangilinan J."/>
            <person name="Lipzen A."/>
            <person name="Riley R."/>
            <person name="Andreopoulos W."/>
            <person name="He G."/>
            <person name="Johnson J."/>
            <person name="Barry K.W."/>
            <person name="Grigoriev I.V."/>
            <person name="Nagy L."/>
            <person name="Hibbett D."/>
            <person name="Henrissat B."/>
            <person name="Matheny P.B."/>
            <person name="Labbe J."/>
            <person name="Martin A.F."/>
        </authorList>
    </citation>
    <scope>NUCLEOTIDE SEQUENCE</scope>
    <source>
        <strain evidence="1">BPL698</strain>
    </source>
</reference>
<accession>A0ACC0U728</accession>
<gene>
    <name evidence="1" type="ORF">F5148DRAFT_1149834</name>
</gene>
<sequence length="284" mass="30672">MESRNKLKLAAIGYRPWGDNQLARRQSFPTVPYWHWHWHWIGLDAPRREANLGGIETRARGRIVLARKDKLARIGGVSHSVTKALWAMGVGGSMSHNEHEGARIKRTVGTRGLDGDQPEDQARAPYHKPVARLGRTAQFEASPSITVDPGEGMQQHNADGPGADGTSSGASRDSLANPTPPQGNIDKTTQDQGSGSVRVPVGPCSSVARGHFILGQRFSSACGPERPNGTIIPRPTIRAVAVPPVRDITISLRRRKVPVGTPPLAWIVHAWHLGSTTVGTPQPD</sequence>
<keyword evidence="2" id="KW-1185">Reference proteome</keyword>
<proteinExistence type="predicted"/>
<comment type="caution">
    <text evidence="1">The sequence shown here is derived from an EMBL/GenBank/DDBJ whole genome shotgun (WGS) entry which is preliminary data.</text>
</comment>
<organism evidence="1 2">
    <name type="scientific">Russula earlei</name>
    <dbReference type="NCBI Taxonomy" id="71964"/>
    <lineage>
        <taxon>Eukaryota</taxon>
        <taxon>Fungi</taxon>
        <taxon>Dikarya</taxon>
        <taxon>Basidiomycota</taxon>
        <taxon>Agaricomycotina</taxon>
        <taxon>Agaricomycetes</taxon>
        <taxon>Russulales</taxon>
        <taxon>Russulaceae</taxon>
        <taxon>Russula</taxon>
    </lineage>
</organism>
<dbReference type="Proteomes" id="UP001207468">
    <property type="component" value="Unassembled WGS sequence"/>
</dbReference>
<dbReference type="EMBL" id="JAGFNK010000130">
    <property type="protein sequence ID" value="KAI9507340.1"/>
    <property type="molecule type" value="Genomic_DNA"/>
</dbReference>
<protein>
    <submittedName>
        <fullName evidence="1">Uncharacterized protein</fullName>
    </submittedName>
</protein>
<evidence type="ECO:0000313" key="1">
    <source>
        <dbReference type="EMBL" id="KAI9507340.1"/>
    </source>
</evidence>